<dbReference type="Proteomes" id="UP000528432">
    <property type="component" value="Unassembled WGS sequence"/>
</dbReference>
<reference evidence="2 3" key="1">
    <citation type="submission" date="2020-05" db="EMBL/GenBank/DDBJ databases">
        <title>Draft genome sequence of Clostridium cochlearium strain AGROS13 isolated from a sheep dairy farm in New Zealand.</title>
        <authorList>
            <person name="Gupta T.B."/>
            <person name="Jauregui R."/>
            <person name="Risson A.N."/>
            <person name="Brightwell G."/>
            <person name="Maclean P."/>
        </authorList>
    </citation>
    <scope>NUCLEOTIDE SEQUENCE [LARGE SCALE GENOMIC DNA]</scope>
    <source>
        <strain evidence="2 3">AGROS13</strain>
    </source>
</reference>
<dbReference type="EMBL" id="JABFIF010000026">
    <property type="protein sequence ID" value="NOH16864.1"/>
    <property type="molecule type" value="Genomic_DNA"/>
</dbReference>
<feature type="transmembrane region" description="Helical" evidence="1">
    <location>
        <begin position="229"/>
        <end position="248"/>
    </location>
</feature>
<keyword evidence="1" id="KW-1133">Transmembrane helix</keyword>
<gene>
    <name evidence="2" type="ORF">HMJ28_10775</name>
</gene>
<organism evidence="2 3">
    <name type="scientific">Clostridium cochlearium</name>
    <dbReference type="NCBI Taxonomy" id="1494"/>
    <lineage>
        <taxon>Bacteria</taxon>
        <taxon>Bacillati</taxon>
        <taxon>Bacillota</taxon>
        <taxon>Clostridia</taxon>
        <taxon>Eubacteriales</taxon>
        <taxon>Clostridiaceae</taxon>
        <taxon>Clostridium</taxon>
    </lineage>
</organism>
<dbReference type="Pfam" id="PF09991">
    <property type="entry name" value="DUF2232"/>
    <property type="match status" value="1"/>
</dbReference>
<feature type="transmembrane region" description="Helical" evidence="1">
    <location>
        <begin position="290"/>
        <end position="315"/>
    </location>
</feature>
<protein>
    <submittedName>
        <fullName evidence="2">YybS family protein</fullName>
    </submittedName>
</protein>
<sequence length="329" mass="36968">MSNKYNTKSIVEAGLLTAIILILVLLNIYVPIFFTVGRFILPIPVVILYIRHDLKTTIISLFISGIITGAVYNPVYGLTTIVMFGLTGIALGYSIKNKKSFLFTIAVLSLAFILGTILDFTVYIKIITNTSLAEFVNQSINEIEVAFNEVITIYKNLGISEQQLKPILDSLEVFKSGLFLKMIPAITIISAVIFSYLTFIISKPILKKLGYNNIVEVTPISKIQISIKIATVVAIFLLIGVILARQNIKYSEYILVSTQLILQYIFLIEGISVAIFYLKNRFNMSKGLIIVIMIFTIFSSLGIIYFAIGFMDLIIDFRKLDPNRKMRIK</sequence>
<feature type="transmembrane region" description="Helical" evidence="1">
    <location>
        <begin position="15"/>
        <end position="41"/>
    </location>
</feature>
<name>A0A240B4B7_CLOCO</name>
<dbReference type="PANTHER" id="PTHR41324:SF1">
    <property type="entry name" value="DUF2232 DOMAIN-CONTAINING PROTEIN"/>
    <property type="match status" value="1"/>
</dbReference>
<proteinExistence type="predicted"/>
<dbReference type="AlphaFoldDB" id="A0A240B4B7"/>
<accession>A0A240B4B7</accession>
<evidence type="ECO:0000256" key="1">
    <source>
        <dbReference type="SAM" id="Phobius"/>
    </source>
</evidence>
<keyword evidence="1" id="KW-0472">Membrane</keyword>
<feature type="transmembrane region" description="Helical" evidence="1">
    <location>
        <begin position="102"/>
        <end position="124"/>
    </location>
</feature>
<dbReference type="InterPro" id="IPR018710">
    <property type="entry name" value="DUF2232"/>
</dbReference>
<feature type="transmembrane region" description="Helical" evidence="1">
    <location>
        <begin position="78"/>
        <end position="95"/>
    </location>
</feature>
<feature type="transmembrane region" description="Helical" evidence="1">
    <location>
        <begin position="178"/>
        <end position="201"/>
    </location>
</feature>
<feature type="transmembrane region" description="Helical" evidence="1">
    <location>
        <begin position="260"/>
        <end position="278"/>
    </location>
</feature>
<evidence type="ECO:0000313" key="2">
    <source>
        <dbReference type="EMBL" id="NOH16864.1"/>
    </source>
</evidence>
<dbReference type="RefSeq" id="WP_095178336.1">
    <property type="nucleotide sequence ID" value="NZ_JABFIF010000026.1"/>
</dbReference>
<dbReference type="GeneID" id="70578338"/>
<evidence type="ECO:0000313" key="3">
    <source>
        <dbReference type="Proteomes" id="UP000528432"/>
    </source>
</evidence>
<keyword evidence="1" id="KW-0812">Transmembrane</keyword>
<dbReference type="PANTHER" id="PTHR41324">
    <property type="entry name" value="MEMBRANE PROTEIN-RELATED"/>
    <property type="match status" value="1"/>
</dbReference>
<comment type="caution">
    <text evidence="2">The sequence shown here is derived from an EMBL/GenBank/DDBJ whole genome shotgun (WGS) entry which is preliminary data.</text>
</comment>